<dbReference type="InterPro" id="IPR002048">
    <property type="entry name" value="EF_hand_dom"/>
</dbReference>
<keyword evidence="1" id="KW-0479">Metal-binding</keyword>
<dbReference type="OrthoDB" id="26525at2759"/>
<dbReference type="SUPFAM" id="SSF47473">
    <property type="entry name" value="EF-hand"/>
    <property type="match status" value="1"/>
</dbReference>
<keyword evidence="6" id="KW-1185">Reference proteome</keyword>
<organism evidence="5 6">
    <name type="scientific">Dorcoceras hygrometricum</name>
    <dbReference type="NCBI Taxonomy" id="472368"/>
    <lineage>
        <taxon>Eukaryota</taxon>
        <taxon>Viridiplantae</taxon>
        <taxon>Streptophyta</taxon>
        <taxon>Embryophyta</taxon>
        <taxon>Tracheophyta</taxon>
        <taxon>Spermatophyta</taxon>
        <taxon>Magnoliopsida</taxon>
        <taxon>eudicotyledons</taxon>
        <taxon>Gunneridae</taxon>
        <taxon>Pentapetalae</taxon>
        <taxon>asterids</taxon>
        <taxon>lamiids</taxon>
        <taxon>Lamiales</taxon>
        <taxon>Gesneriaceae</taxon>
        <taxon>Didymocarpoideae</taxon>
        <taxon>Trichosporeae</taxon>
        <taxon>Loxocarpinae</taxon>
        <taxon>Dorcoceras</taxon>
    </lineage>
</organism>
<keyword evidence="2" id="KW-0677">Repeat</keyword>
<dbReference type="PROSITE" id="PS50222">
    <property type="entry name" value="EF_HAND_2"/>
    <property type="match status" value="3"/>
</dbReference>
<feature type="domain" description="EF-hand" evidence="4">
    <location>
        <begin position="88"/>
        <end position="123"/>
    </location>
</feature>
<evidence type="ECO:0000256" key="2">
    <source>
        <dbReference type="ARBA" id="ARBA00022737"/>
    </source>
</evidence>
<protein>
    <recommendedName>
        <fullName evidence="4">EF-hand domain-containing protein</fullName>
    </recommendedName>
</protein>
<dbReference type="GO" id="GO:0005509">
    <property type="term" value="F:calcium ion binding"/>
    <property type="evidence" value="ECO:0007669"/>
    <property type="project" value="InterPro"/>
</dbReference>
<proteinExistence type="predicted"/>
<reference evidence="5 6" key="1">
    <citation type="journal article" date="2015" name="Proc. Natl. Acad. Sci. U.S.A.">
        <title>The resurrection genome of Boea hygrometrica: A blueprint for survival of dehydration.</title>
        <authorList>
            <person name="Xiao L."/>
            <person name="Yang G."/>
            <person name="Zhang L."/>
            <person name="Yang X."/>
            <person name="Zhao S."/>
            <person name="Ji Z."/>
            <person name="Zhou Q."/>
            <person name="Hu M."/>
            <person name="Wang Y."/>
            <person name="Chen M."/>
            <person name="Xu Y."/>
            <person name="Jin H."/>
            <person name="Xiao X."/>
            <person name="Hu G."/>
            <person name="Bao F."/>
            <person name="Hu Y."/>
            <person name="Wan P."/>
            <person name="Li L."/>
            <person name="Deng X."/>
            <person name="Kuang T."/>
            <person name="Xiang C."/>
            <person name="Zhu J.K."/>
            <person name="Oliver M.J."/>
            <person name="He Y."/>
        </authorList>
    </citation>
    <scope>NUCLEOTIDE SEQUENCE [LARGE SCALE GENOMIC DNA]</scope>
    <source>
        <strain evidence="6">cv. XS01</strain>
    </source>
</reference>
<dbReference type="SMART" id="SM00054">
    <property type="entry name" value="EFh"/>
    <property type="match status" value="3"/>
</dbReference>
<dbReference type="FunFam" id="1.10.238.10:FF:000003">
    <property type="entry name" value="Calmodulin A"/>
    <property type="match status" value="1"/>
</dbReference>
<dbReference type="Proteomes" id="UP000250235">
    <property type="component" value="Unassembled WGS sequence"/>
</dbReference>
<evidence type="ECO:0000256" key="1">
    <source>
        <dbReference type="ARBA" id="ARBA00022723"/>
    </source>
</evidence>
<dbReference type="EMBL" id="KV013947">
    <property type="protein sequence ID" value="KZV23188.1"/>
    <property type="molecule type" value="Genomic_DNA"/>
</dbReference>
<dbReference type="CDD" id="cd00051">
    <property type="entry name" value="EFh"/>
    <property type="match status" value="1"/>
</dbReference>
<dbReference type="Pfam" id="PF13499">
    <property type="entry name" value="EF-hand_7"/>
    <property type="match status" value="1"/>
</dbReference>
<evidence type="ECO:0000313" key="6">
    <source>
        <dbReference type="Proteomes" id="UP000250235"/>
    </source>
</evidence>
<accession>A0A2Z7AP78</accession>
<dbReference type="InterPro" id="IPR018247">
    <property type="entry name" value="EF_Hand_1_Ca_BS"/>
</dbReference>
<feature type="domain" description="EF-hand" evidence="4">
    <location>
        <begin position="126"/>
        <end position="161"/>
    </location>
</feature>
<feature type="domain" description="EF-hand" evidence="4">
    <location>
        <begin position="4"/>
        <end position="39"/>
    </location>
</feature>
<name>A0A2Z7AP78_9LAMI</name>
<keyword evidence="3" id="KW-0106">Calcium</keyword>
<evidence type="ECO:0000313" key="5">
    <source>
        <dbReference type="EMBL" id="KZV23188.1"/>
    </source>
</evidence>
<dbReference type="AlphaFoldDB" id="A0A2Z7AP78"/>
<dbReference type="InterPro" id="IPR039647">
    <property type="entry name" value="EF_hand_pair_protein_CML-like"/>
</dbReference>
<gene>
    <name evidence="5" type="ORF">F511_05027</name>
</gene>
<evidence type="ECO:0000259" key="4">
    <source>
        <dbReference type="PROSITE" id="PS50222"/>
    </source>
</evidence>
<dbReference type="PROSITE" id="PS00018">
    <property type="entry name" value="EF_HAND_1"/>
    <property type="match status" value="1"/>
</dbReference>
<sequence>MSSITIEDLHRIFKNLDKNNHGQVNIVELHELLHKIGIHTTLEELEKLVGGTSLGYADFLFFYETMVKIRIKESKDGSSNDHIEHENDHSDDLLKAFKVFDLNDDGFISSEELQSVLSRLGLWDKKHGQDCKQMIHVYDQNLDGALDFEEFKVMMSSPPTSDSEI</sequence>
<dbReference type="Gene3D" id="1.10.238.10">
    <property type="entry name" value="EF-hand"/>
    <property type="match status" value="2"/>
</dbReference>
<evidence type="ECO:0000256" key="3">
    <source>
        <dbReference type="ARBA" id="ARBA00022837"/>
    </source>
</evidence>
<dbReference type="InterPro" id="IPR011992">
    <property type="entry name" value="EF-hand-dom_pair"/>
</dbReference>
<dbReference type="PANTHER" id="PTHR10891">
    <property type="entry name" value="EF-HAND CALCIUM-BINDING DOMAIN CONTAINING PROTEIN"/>
    <property type="match status" value="1"/>
</dbReference>